<feature type="region of interest" description="Disordered" evidence="1">
    <location>
        <begin position="39"/>
        <end position="96"/>
    </location>
</feature>
<name>A0ABQ5P005_9ACTN</name>
<feature type="compositionally biased region" description="Basic and acidic residues" evidence="1">
    <location>
        <begin position="68"/>
        <end position="80"/>
    </location>
</feature>
<comment type="caution">
    <text evidence="2">The sequence shown here is derived from an EMBL/GenBank/DDBJ whole genome shotgun (WGS) entry which is preliminary data.</text>
</comment>
<proteinExistence type="predicted"/>
<reference evidence="2 3" key="1">
    <citation type="submission" date="2022-10" db="EMBL/GenBank/DDBJ databases">
        <title>Draft genome sequence of Streptomyces sp. YSPA8.</title>
        <authorList>
            <person name="Moriuchi R."/>
            <person name="Dohra H."/>
            <person name="Yamamura H."/>
            <person name="Kodani S."/>
        </authorList>
    </citation>
    <scope>NUCLEOTIDE SEQUENCE [LARGE SCALE GENOMIC DNA]</scope>
    <source>
        <strain evidence="2 3">YSPA8</strain>
    </source>
</reference>
<accession>A0ABQ5P005</accession>
<sequence length="1140" mass="115963">MHQPPGTAARPAAYTALLLTLSVLVALLLPVVPGGAAGVAGAADGPAKPAASTASTETAASQPSDVDPAVRAKVDGDAEPRTANSGTKDKAAGERAARLKASTAKALARAEAAGAPAPADCAPLALSSFGDPGAAVGKVTLPGDGDACFTFTAERTGIHLVQLATPGATGLGYARIHDGETPLECGDRGGCDLPRTGAFTLRVFNTSWEPREYHTSVVPVGAGTPGCLPAVGTSLNAPPIIDSSPSPLAVVCRPFTAQQGERIIHELKSERYGSSWAWITDDSGADICARASDGNQGCVLPGTGPYRLLGGVTSSEGGFPASYRTRIHRLSQPEGCQTVSVNQYGSAPTASTPGVGCKTFTAPATSSYNAYGVSDGWRTAQRIYDSAGATVCEGYRQPCDLTAGAVYTLHTDAATLVLDRNSTAGCEAVAPGTHRGTLATGGIHCLTLPFPENASVALHQSYGAGAARIETTLTDADGGYVCDSYAQRQGICKLVGKAPFRVLVNAEDGESDSAYALSLVRTDDAAGCRTLPLGDFTAGSAHAALTTGGGSFTDCLSIPAAGQNRSELLQLKALTGAGRADVYVIGADGKLACSVERAYGGTWTGCDFRADTAYTVLLAGVDEPSTFTLTRRDVSGGAKGCGPAPATAVGGASTGGTPADRGSVVCRQVTTGSAGDVLHLNVRDKDDALQHTVFRADGTVVDCGWKRACAITGSTAYQVVISVTAGRYPQPTAYRLDALRIGNGSKPAPECAKVPNISYGFGPVTGVLNEQRTAYCAALPTAFGNRFQMDLTDTAGGSAIAEPALYSGNLSEGCRLFIPSGYQCSVRSGAHQQPEPSTLVLGLPEEASTTSYRLNMVCSGPGLCGPEKKTATGVTPATGVAKSVVTLTVAGSALHEKDKVRISSGGSRIESTTVSVAPDRRTLTARLDLTAAAPGGWDMSVITIDGYERPVGSFTVTPAALKNTKAPAVGGSAKVGAKLTAQPGTWTPAATSYGYQWKADGKDIAKATASTYTVPASLLGKKLSVAVVAKRSGHPSGTATSAAVTVAKGSAPKATKVPTISGTAKVGKKLTANPGTWTPAATSYGYQWYADGRAISGATKSTLDLKTAQRGKKITVKVTAKRTGHADGSAVSKATPGVAR</sequence>
<keyword evidence="3" id="KW-1185">Reference proteome</keyword>
<dbReference type="RefSeq" id="WP_323447879.1">
    <property type="nucleotide sequence ID" value="NZ_BSBI01000006.1"/>
</dbReference>
<protein>
    <submittedName>
        <fullName evidence="2">Cell envelope integrity protein TolA</fullName>
    </submittedName>
</protein>
<gene>
    <name evidence="2" type="ORF">SYYSPA8_16040</name>
</gene>
<evidence type="ECO:0000313" key="3">
    <source>
        <dbReference type="Proteomes" id="UP001291653"/>
    </source>
</evidence>
<dbReference type="Gene3D" id="2.60.40.2700">
    <property type="match status" value="2"/>
</dbReference>
<feature type="compositionally biased region" description="Basic and acidic residues" evidence="1">
    <location>
        <begin position="87"/>
        <end position="96"/>
    </location>
</feature>
<feature type="compositionally biased region" description="Low complexity" evidence="1">
    <location>
        <begin position="39"/>
        <end position="64"/>
    </location>
</feature>
<evidence type="ECO:0000256" key="1">
    <source>
        <dbReference type="SAM" id="MobiDB-lite"/>
    </source>
</evidence>
<organism evidence="2 3">
    <name type="scientific">Streptomyces yaizuensis</name>
    <dbReference type="NCBI Taxonomy" id="2989713"/>
    <lineage>
        <taxon>Bacteria</taxon>
        <taxon>Bacillati</taxon>
        <taxon>Actinomycetota</taxon>
        <taxon>Actinomycetes</taxon>
        <taxon>Kitasatosporales</taxon>
        <taxon>Streptomycetaceae</taxon>
        <taxon>Streptomyces</taxon>
    </lineage>
</organism>
<evidence type="ECO:0000313" key="2">
    <source>
        <dbReference type="EMBL" id="GLF95827.1"/>
    </source>
</evidence>
<dbReference type="EMBL" id="BSBI01000006">
    <property type="protein sequence ID" value="GLF95827.1"/>
    <property type="molecule type" value="Genomic_DNA"/>
</dbReference>
<dbReference type="Proteomes" id="UP001291653">
    <property type="component" value="Unassembled WGS sequence"/>
</dbReference>